<dbReference type="EMBL" id="FNJL01000011">
    <property type="protein sequence ID" value="SDP37200.1"/>
    <property type="molecule type" value="Genomic_DNA"/>
</dbReference>
<keyword evidence="1" id="KW-0255">Endonuclease</keyword>
<dbReference type="GO" id="GO:0003677">
    <property type="term" value="F:DNA binding"/>
    <property type="evidence" value="ECO:0007669"/>
    <property type="project" value="InterPro"/>
</dbReference>
<dbReference type="AlphaFoldDB" id="A0A1H0S650"/>
<keyword evidence="2" id="KW-1185">Reference proteome</keyword>
<dbReference type="InterPro" id="IPR019072">
    <property type="entry name" value="Restrct_endonuc_II_XamI"/>
</dbReference>
<dbReference type="GO" id="GO:0009307">
    <property type="term" value="P:DNA restriction-modification system"/>
    <property type="evidence" value="ECO:0007669"/>
    <property type="project" value="InterPro"/>
</dbReference>
<protein>
    <submittedName>
        <fullName evidence="1">XamI restriction endonuclease</fullName>
    </submittedName>
</protein>
<accession>A0A1H0S650</accession>
<dbReference type="Pfam" id="PF09572">
    <property type="entry name" value="RE_XamI"/>
    <property type="match status" value="1"/>
</dbReference>
<gene>
    <name evidence="1" type="ORF">SAMN04489708_111133</name>
</gene>
<dbReference type="OrthoDB" id="7431767at2"/>
<reference evidence="2" key="1">
    <citation type="submission" date="2016-10" db="EMBL/GenBank/DDBJ databases">
        <authorList>
            <person name="Varghese N."/>
            <person name="Submissions S."/>
        </authorList>
    </citation>
    <scope>NUCLEOTIDE SEQUENCE [LARGE SCALE GENOMIC DNA]</scope>
    <source>
        <strain evidence="2">DSM 17101</strain>
    </source>
</reference>
<evidence type="ECO:0000313" key="2">
    <source>
        <dbReference type="Proteomes" id="UP000199317"/>
    </source>
</evidence>
<dbReference type="RefSeq" id="WP_092834573.1">
    <property type="nucleotide sequence ID" value="NZ_FNJL01000011.1"/>
</dbReference>
<dbReference type="Proteomes" id="UP000199317">
    <property type="component" value="Unassembled WGS sequence"/>
</dbReference>
<dbReference type="GO" id="GO:0009036">
    <property type="term" value="F:type II site-specific deoxyribonuclease activity"/>
    <property type="evidence" value="ECO:0007669"/>
    <property type="project" value="InterPro"/>
</dbReference>
<sequence>MTSSPIRWTKAELAADAATSAAQFRAERLAISDSWEGHYKQANGKFELLFKTLSDLNPHAITNDKLAEAYGLGLGEALRYLAGPPISDDDLRVIADVDSIAPGILRKKPESLSKVFKVIEQVIDPHRFPWVKDGVNPTDEQRDRALLASSVLLAAQRIATERRNDGKNNQETTIKDYLRSLGFAEVPTETISTIVKGPQAMQFCAECKLGARKADIVVRLHDTRLMPIECKVSNSATNSVKRLNNDAAVKAEYWIKQFGAVQVVPVAALAGVFKVLNLEQAQDQGLSIFWSHDLGKLGAFIESTKAK</sequence>
<keyword evidence="1" id="KW-0540">Nuclease</keyword>
<organism evidence="1 2">
    <name type="scientific">Paracidovorax cattleyae</name>
    <dbReference type="NCBI Taxonomy" id="80868"/>
    <lineage>
        <taxon>Bacteria</taxon>
        <taxon>Pseudomonadati</taxon>
        <taxon>Pseudomonadota</taxon>
        <taxon>Betaproteobacteria</taxon>
        <taxon>Burkholderiales</taxon>
        <taxon>Comamonadaceae</taxon>
        <taxon>Paracidovorax</taxon>
    </lineage>
</organism>
<name>A0A1H0S650_9BURK</name>
<evidence type="ECO:0000313" key="1">
    <source>
        <dbReference type="EMBL" id="SDP37200.1"/>
    </source>
</evidence>
<proteinExistence type="predicted"/>
<keyword evidence="1" id="KW-0378">Hydrolase</keyword>